<evidence type="ECO:0000313" key="2">
    <source>
        <dbReference type="Proteomes" id="UP001497382"/>
    </source>
</evidence>
<name>A0AAV1ZPG5_9ARAC</name>
<dbReference type="Proteomes" id="UP001497382">
    <property type="component" value="Unassembled WGS sequence"/>
</dbReference>
<comment type="caution">
    <text evidence="1">The sequence shown here is derived from an EMBL/GenBank/DDBJ whole genome shotgun (WGS) entry which is preliminary data.</text>
</comment>
<proteinExistence type="predicted"/>
<keyword evidence="2" id="KW-1185">Reference proteome</keyword>
<dbReference type="AlphaFoldDB" id="A0AAV1ZPG5"/>
<dbReference type="EMBL" id="CAXIEN010000059">
    <property type="protein sequence ID" value="CAL1272193.1"/>
    <property type="molecule type" value="Genomic_DNA"/>
</dbReference>
<gene>
    <name evidence="1" type="ORF">LARSCL_LOCUS6232</name>
</gene>
<reference evidence="1 2" key="1">
    <citation type="submission" date="2024-04" db="EMBL/GenBank/DDBJ databases">
        <authorList>
            <person name="Rising A."/>
            <person name="Reimegard J."/>
            <person name="Sonavane S."/>
            <person name="Akerstrom W."/>
            <person name="Nylinder S."/>
            <person name="Hedman E."/>
            <person name="Kallberg Y."/>
        </authorList>
    </citation>
    <scope>NUCLEOTIDE SEQUENCE [LARGE SCALE GENOMIC DNA]</scope>
</reference>
<evidence type="ECO:0000313" key="1">
    <source>
        <dbReference type="EMBL" id="CAL1272193.1"/>
    </source>
</evidence>
<sequence length="448" mass="50341">MNSKSMLRIWQKNFRKEIGSLINVTDRLRNCGHNWKPNNWLMEVVPGATGMLQNGIMTGKQWIDSKIASQMNWSIDMYHDQGQMSKMDNLKIKESIQKLHELREKLDKVCVGANYGKAAGNSAEILGAGGVITGALMSLYELPSGPNITKIGNLVHYGGTFVDNSSKVIESCFSKKYLKEVLAVLKENKEISKAMGKWLEYTEELDANVKAIIRVSQKEVLSIILEICNEFRKLTSSGIGMNEDLNFMKQGKYITYIWSDVQIALLLVIIMKLYNNMCASPLLVDKIRSVLSDLNIKPKNVKILIQILIASYNFLEIYSSLDCESVSEVDLDAHHESDADPETNLKVGLKADSEVDLDAHHESDAEADPETNLKVDLKVDSEVDAKYDPEINTACTRRLPFRAMSLAYSFNSLIDAASNIRRGESQYSDALKGIIKTLERELKFIKKV</sequence>
<accession>A0AAV1ZPG5</accession>
<protein>
    <submittedName>
        <fullName evidence="1">Uncharacterized protein</fullName>
    </submittedName>
</protein>
<organism evidence="1 2">
    <name type="scientific">Larinioides sclopetarius</name>
    <dbReference type="NCBI Taxonomy" id="280406"/>
    <lineage>
        <taxon>Eukaryota</taxon>
        <taxon>Metazoa</taxon>
        <taxon>Ecdysozoa</taxon>
        <taxon>Arthropoda</taxon>
        <taxon>Chelicerata</taxon>
        <taxon>Arachnida</taxon>
        <taxon>Araneae</taxon>
        <taxon>Araneomorphae</taxon>
        <taxon>Entelegynae</taxon>
        <taxon>Araneoidea</taxon>
        <taxon>Araneidae</taxon>
        <taxon>Larinioides</taxon>
    </lineage>
</organism>